<dbReference type="PANTHER" id="PTHR23003">
    <property type="entry name" value="RNA RECOGNITION MOTIF RRM DOMAIN CONTAINING PROTEIN"/>
    <property type="match status" value="1"/>
</dbReference>
<feature type="compositionally biased region" description="Basic and acidic residues" evidence="3">
    <location>
        <begin position="44"/>
        <end position="76"/>
    </location>
</feature>
<feature type="compositionally biased region" description="Basic and acidic residues" evidence="3">
    <location>
        <begin position="83"/>
        <end position="93"/>
    </location>
</feature>
<evidence type="ECO:0000313" key="6">
    <source>
        <dbReference type="Proteomes" id="UP000078113"/>
    </source>
</evidence>
<dbReference type="EMBL" id="LWDG02000005">
    <property type="protein sequence ID" value="KAE8272024.1"/>
    <property type="molecule type" value="Genomic_DNA"/>
</dbReference>
<evidence type="ECO:0000256" key="2">
    <source>
        <dbReference type="PROSITE-ProRule" id="PRU00176"/>
    </source>
</evidence>
<feature type="domain" description="RRM" evidence="4">
    <location>
        <begin position="320"/>
        <end position="397"/>
    </location>
</feature>
<gene>
    <name evidence="5" type="ORF">A4X09_0g293</name>
</gene>
<dbReference type="InterPro" id="IPR012677">
    <property type="entry name" value="Nucleotide-bd_a/b_plait_sf"/>
</dbReference>
<dbReference type="GO" id="GO:0005737">
    <property type="term" value="C:cytoplasm"/>
    <property type="evidence" value="ECO:0007669"/>
    <property type="project" value="TreeGrafter"/>
</dbReference>
<evidence type="ECO:0000259" key="4">
    <source>
        <dbReference type="PROSITE" id="PS50102"/>
    </source>
</evidence>
<feature type="domain" description="RRM" evidence="4">
    <location>
        <begin position="173"/>
        <end position="250"/>
    </location>
</feature>
<dbReference type="InterPro" id="IPR000504">
    <property type="entry name" value="RRM_dom"/>
</dbReference>
<evidence type="ECO:0000256" key="3">
    <source>
        <dbReference type="SAM" id="MobiDB-lite"/>
    </source>
</evidence>
<sequence>MPETLGQNTIPDEAAAAAAEVVSPSAPAPTTTTTTTSQEEDLREYEQDIDIKDHKIQDDDDDNNHRRDYRSSRRDYSSSNNKDSNRDHLRHGDSYNPRNNNNSSRRSRSPSPRSRSPRSRSRSPRRYRSMSATSETNNNNNNNNNSKSRNPADRAIASQVKSSEAAKRSKKECRVYVGNLAYSVKWNDLKDFMKAAGEVVFAEVLTLPNGMSKGCGIVEYDNPDDAQRAIRELSDTPLNDRNVFVREDREDEARYGSNPAPARPPAGAYGGGGGGRGFGAGGGGGGGRGGFGGGGGGRGGYGGGAPAPGMGAYVHAQGGSQLYVGNLPYSVGWQDLKDLFRSAGNVVRADIQNGADGRPKGSGIVVFSNPNDAQNAIQMYNGWEFQGRPLEVREDRFAGMGPPHGVASAPGGGGGGFGGQGYGAGGGGGFRSGGGGGGGYGGGGGGGGGRGGGNFASGPRYAGGYANVPTGPSGGGGGGNSSPSLQIYVKNLPWSTSNEDLVELFQTTGKVDEAEILYENGRSKGAGVVQFASAEEAETAIAKFSGYVYGGRALDLEFNRQWRDFAAVRSGGDGGMQM</sequence>
<feature type="compositionally biased region" description="Low complexity" evidence="3">
    <location>
        <begin position="13"/>
        <end position="37"/>
    </location>
</feature>
<evidence type="ECO:0000256" key="1">
    <source>
        <dbReference type="ARBA" id="ARBA00022884"/>
    </source>
</evidence>
<dbReference type="SUPFAM" id="SSF54928">
    <property type="entry name" value="RNA-binding domain, RBD"/>
    <property type="match status" value="3"/>
</dbReference>
<feature type="domain" description="RRM" evidence="4">
    <location>
        <begin position="485"/>
        <end position="561"/>
    </location>
</feature>
<feature type="compositionally biased region" description="Polar residues" evidence="3">
    <location>
        <begin position="1"/>
        <end position="10"/>
    </location>
</feature>
<dbReference type="InterPro" id="IPR035979">
    <property type="entry name" value="RBD_domain_sf"/>
</dbReference>
<dbReference type="Gene3D" id="3.30.70.330">
    <property type="match status" value="3"/>
</dbReference>
<dbReference type="Proteomes" id="UP000078113">
    <property type="component" value="Unassembled WGS sequence"/>
</dbReference>
<dbReference type="FunFam" id="3.30.70.330:FF:000232">
    <property type="entry name" value="RNA-binding domain-containing protein"/>
    <property type="match status" value="1"/>
</dbReference>
<organism evidence="5 6">
    <name type="scientific">Tilletia walkeri</name>
    <dbReference type="NCBI Taxonomy" id="117179"/>
    <lineage>
        <taxon>Eukaryota</taxon>
        <taxon>Fungi</taxon>
        <taxon>Dikarya</taxon>
        <taxon>Basidiomycota</taxon>
        <taxon>Ustilaginomycotina</taxon>
        <taxon>Exobasidiomycetes</taxon>
        <taxon>Tilletiales</taxon>
        <taxon>Tilletiaceae</taxon>
        <taxon>Tilletia</taxon>
    </lineage>
</organism>
<keyword evidence="1 2" id="KW-0694">RNA-binding</keyword>
<feature type="region of interest" description="Disordered" evidence="3">
    <location>
        <begin position="248"/>
        <end position="273"/>
    </location>
</feature>
<dbReference type="Pfam" id="PF00076">
    <property type="entry name" value="RRM_1"/>
    <property type="match status" value="3"/>
</dbReference>
<dbReference type="GO" id="GO:0005634">
    <property type="term" value="C:nucleus"/>
    <property type="evidence" value="ECO:0007669"/>
    <property type="project" value="TreeGrafter"/>
</dbReference>
<dbReference type="AlphaFoldDB" id="A0A8X7T850"/>
<accession>A0A8X7T850</accession>
<dbReference type="InterPro" id="IPR050374">
    <property type="entry name" value="RRT5_SRSF_SR"/>
</dbReference>
<dbReference type="PROSITE" id="PS50102">
    <property type="entry name" value="RRM"/>
    <property type="match status" value="3"/>
</dbReference>
<dbReference type="SMART" id="SM00360">
    <property type="entry name" value="RRM"/>
    <property type="match status" value="3"/>
</dbReference>
<feature type="compositionally biased region" description="Low complexity" evidence="3">
    <location>
        <begin position="94"/>
        <end position="114"/>
    </location>
</feature>
<reference evidence="5" key="2">
    <citation type="journal article" date="2019" name="IMA Fungus">
        <title>Genome sequencing and comparison of five Tilletia species to identify candidate genes for the detection of regulated species infecting wheat.</title>
        <authorList>
            <person name="Nguyen H.D.T."/>
            <person name="Sultana T."/>
            <person name="Kesanakurti P."/>
            <person name="Hambleton S."/>
        </authorList>
    </citation>
    <scope>NUCLEOTIDE SEQUENCE</scope>
    <source>
        <strain evidence="5">DAOMC 236422</strain>
    </source>
</reference>
<comment type="caution">
    <text evidence="5">The sequence shown here is derived from an EMBL/GenBank/DDBJ whole genome shotgun (WGS) entry which is preliminary data.</text>
</comment>
<dbReference type="FunFam" id="3.30.70.330:FF:000145">
    <property type="entry name" value="Putative RNP domain-containing protein"/>
    <property type="match status" value="1"/>
</dbReference>
<proteinExistence type="predicted"/>
<name>A0A8X7T850_9BASI</name>
<evidence type="ECO:0000313" key="5">
    <source>
        <dbReference type="EMBL" id="KAE8272024.1"/>
    </source>
</evidence>
<keyword evidence="6" id="KW-1185">Reference proteome</keyword>
<reference evidence="5" key="1">
    <citation type="submission" date="2016-04" db="EMBL/GenBank/DDBJ databases">
        <authorList>
            <person name="Nguyen H.D."/>
            <person name="Samba Siva P."/>
            <person name="Cullis J."/>
            <person name="Levesque C.A."/>
            <person name="Hambleton S."/>
        </authorList>
    </citation>
    <scope>NUCLEOTIDE SEQUENCE</scope>
    <source>
        <strain evidence="5">DAOMC 236422</strain>
    </source>
</reference>
<feature type="region of interest" description="Disordered" evidence="3">
    <location>
        <begin position="1"/>
        <end position="169"/>
    </location>
</feature>
<dbReference type="GO" id="GO:0003729">
    <property type="term" value="F:mRNA binding"/>
    <property type="evidence" value="ECO:0007669"/>
    <property type="project" value="TreeGrafter"/>
</dbReference>
<feature type="compositionally biased region" description="Basic residues" evidence="3">
    <location>
        <begin position="115"/>
        <end position="128"/>
    </location>
</feature>
<protein>
    <recommendedName>
        <fullName evidence="4">RRM domain-containing protein</fullName>
    </recommendedName>
</protein>
<dbReference type="PANTHER" id="PTHR23003:SF3">
    <property type="entry name" value="FI21236P1-RELATED"/>
    <property type="match status" value="1"/>
</dbReference>